<accession>A0A453Q1M4</accession>
<name>A0A453Q1M4_AEGTS</name>
<dbReference type="Proteomes" id="UP000015105">
    <property type="component" value="Chromosome 6D"/>
</dbReference>
<feature type="compositionally biased region" description="Gly residues" evidence="1">
    <location>
        <begin position="142"/>
        <end position="159"/>
    </location>
</feature>
<dbReference type="AlphaFoldDB" id="A0A453Q1M4"/>
<feature type="compositionally biased region" description="Basic residues" evidence="1">
    <location>
        <begin position="172"/>
        <end position="217"/>
    </location>
</feature>
<evidence type="ECO:0000313" key="2">
    <source>
        <dbReference type="EnsemblPlants" id="AET6Gv20942500.1"/>
    </source>
</evidence>
<reference evidence="2" key="3">
    <citation type="journal article" date="2017" name="Nature">
        <title>Genome sequence of the progenitor of the wheat D genome Aegilops tauschii.</title>
        <authorList>
            <person name="Luo M.C."/>
            <person name="Gu Y.Q."/>
            <person name="Puiu D."/>
            <person name="Wang H."/>
            <person name="Twardziok S.O."/>
            <person name="Deal K.R."/>
            <person name="Huo N."/>
            <person name="Zhu T."/>
            <person name="Wang L."/>
            <person name="Wang Y."/>
            <person name="McGuire P.E."/>
            <person name="Liu S."/>
            <person name="Long H."/>
            <person name="Ramasamy R.K."/>
            <person name="Rodriguez J.C."/>
            <person name="Van S.L."/>
            <person name="Yuan L."/>
            <person name="Wang Z."/>
            <person name="Xia Z."/>
            <person name="Xiao L."/>
            <person name="Anderson O.D."/>
            <person name="Ouyang S."/>
            <person name="Liang Y."/>
            <person name="Zimin A.V."/>
            <person name="Pertea G."/>
            <person name="Qi P."/>
            <person name="Bennetzen J.L."/>
            <person name="Dai X."/>
            <person name="Dawson M.W."/>
            <person name="Muller H.G."/>
            <person name="Kugler K."/>
            <person name="Rivarola-Duarte L."/>
            <person name="Spannagl M."/>
            <person name="Mayer K.F.X."/>
            <person name="Lu F.H."/>
            <person name="Bevan M.W."/>
            <person name="Leroy P."/>
            <person name="Li P."/>
            <person name="You F.M."/>
            <person name="Sun Q."/>
            <person name="Liu Z."/>
            <person name="Lyons E."/>
            <person name="Wicker T."/>
            <person name="Salzberg S.L."/>
            <person name="Devos K.M."/>
            <person name="Dvorak J."/>
        </authorList>
    </citation>
    <scope>NUCLEOTIDE SEQUENCE [LARGE SCALE GENOMIC DNA]</scope>
    <source>
        <strain evidence="2">cv. AL8/78</strain>
    </source>
</reference>
<reference evidence="2" key="4">
    <citation type="submission" date="2019-03" db="UniProtKB">
        <authorList>
            <consortium name="EnsemblPlants"/>
        </authorList>
    </citation>
    <scope>IDENTIFICATION</scope>
</reference>
<evidence type="ECO:0000256" key="1">
    <source>
        <dbReference type="SAM" id="MobiDB-lite"/>
    </source>
</evidence>
<feature type="region of interest" description="Disordered" evidence="1">
    <location>
        <begin position="67"/>
        <end position="239"/>
    </location>
</feature>
<organism evidence="2 3">
    <name type="scientific">Aegilops tauschii subsp. strangulata</name>
    <name type="common">Goatgrass</name>
    <dbReference type="NCBI Taxonomy" id="200361"/>
    <lineage>
        <taxon>Eukaryota</taxon>
        <taxon>Viridiplantae</taxon>
        <taxon>Streptophyta</taxon>
        <taxon>Embryophyta</taxon>
        <taxon>Tracheophyta</taxon>
        <taxon>Spermatophyta</taxon>
        <taxon>Magnoliopsida</taxon>
        <taxon>Liliopsida</taxon>
        <taxon>Poales</taxon>
        <taxon>Poaceae</taxon>
        <taxon>BOP clade</taxon>
        <taxon>Pooideae</taxon>
        <taxon>Triticodae</taxon>
        <taxon>Triticeae</taxon>
        <taxon>Triticinae</taxon>
        <taxon>Aegilops</taxon>
    </lineage>
</organism>
<reference evidence="3" key="2">
    <citation type="journal article" date="2017" name="Nat. Plants">
        <title>The Aegilops tauschii genome reveals multiple impacts of transposons.</title>
        <authorList>
            <person name="Zhao G."/>
            <person name="Zou C."/>
            <person name="Li K."/>
            <person name="Wang K."/>
            <person name="Li T."/>
            <person name="Gao L."/>
            <person name="Zhang X."/>
            <person name="Wang H."/>
            <person name="Yang Z."/>
            <person name="Liu X."/>
            <person name="Jiang W."/>
            <person name="Mao L."/>
            <person name="Kong X."/>
            <person name="Jiao Y."/>
            <person name="Jia J."/>
        </authorList>
    </citation>
    <scope>NUCLEOTIDE SEQUENCE [LARGE SCALE GENOMIC DNA]</scope>
    <source>
        <strain evidence="3">cv. AL8/78</strain>
    </source>
</reference>
<proteinExistence type="predicted"/>
<reference evidence="2" key="5">
    <citation type="journal article" date="2021" name="G3 (Bethesda)">
        <title>Aegilops tauschii genome assembly Aet v5.0 features greater sequence contiguity and improved annotation.</title>
        <authorList>
            <person name="Wang L."/>
            <person name="Zhu T."/>
            <person name="Rodriguez J.C."/>
            <person name="Deal K.R."/>
            <person name="Dubcovsky J."/>
            <person name="McGuire P.E."/>
            <person name="Lux T."/>
            <person name="Spannagl M."/>
            <person name="Mayer K.F.X."/>
            <person name="Baldrich P."/>
            <person name="Meyers B.C."/>
            <person name="Huo N."/>
            <person name="Gu Y.Q."/>
            <person name="Zhou H."/>
            <person name="Devos K.M."/>
            <person name="Bennetzen J.L."/>
            <person name="Unver T."/>
            <person name="Budak H."/>
            <person name="Gulick P.J."/>
            <person name="Galiba G."/>
            <person name="Kalapos B."/>
            <person name="Nelson D.R."/>
            <person name="Li P."/>
            <person name="You F.M."/>
            <person name="Luo M.C."/>
            <person name="Dvorak J."/>
        </authorList>
    </citation>
    <scope>NUCLEOTIDE SEQUENCE [LARGE SCALE GENOMIC DNA]</scope>
    <source>
        <strain evidence="2">cv. AL8/78</strain>
    </source>
</reference>
<reference evidence="3" key="1">
    <citation type="journal article" date="2014" name="Science">
        <title>Ancient hybridizations among the ancestral genomes of bread wheat.</title>
        <authorList>
            <consortium name="International Wheat Genome Sequencing Consortium,"/>
            <person name="Marcussen T."/>
            <person name="Sandve S.R."/>
            <person name="Heier L."/>
            <person name="Spannagl M."/>
            <person name="Pfeifer M."/>
            <person name="Jakobsen K.S."/>
            <person name="Wulff B.B."/>
            <person name="Steuernagel B."/>
            <person name="Mayer K.F."/>
            <person name="Olsen O.A."/>
        </authorList>
    </citation>
    <scope>NUCLEOTIDE SEQUENCE [LARGE SCALE GENOMIC DNA]</scope>
    <source>
        <strain evidence="3">cv. AL8/78</strain>
    </source>
</reference>
<dbReference type="EnsemblPlants" id="AET6Gv20942500.1">
    <property type="protein sequence ID" value="AET6Gv20942500.1"/>
    <property type="gene ID" value="AET6Gv20942500"/>
</dbReference>
<dbReference type="Gramene" id="AET6Gv20942500.1">
    <property type="protein sequence ID" value="AET6Gv20942500.1"/>
    <property type="gene ID" value="AET6Gv20942500"/>
</dbReference>
<sequence>GVSVTCLLVGATRGNQTTGVHQTTTSSQPDYERRGSLLHATHHHSSPHARTPEPIEQTRASPAHLAAGHGHLSRLQPRAPRGPVRHPPPQRRRLGLGRAVRPALGRAPPAVGRGCRVVLGGGGAGRERRGQHRAVRHPEEAGAGGGGRAGGGRGGGGSRGGRRGGRGGGRQGGRRGGHAAGRRGGARRRRARAGRRGRRRRGARGPRRLVRSQRHPQARGLESLGSARDVFAGPSGVWV</sequence>
<keyword evidence="3" id="KW-1185">Reference proteome</keyword>
<evidence type="ECO:0000313" key="3">
    <source>
        <dbReference type="Proteomes" id="UP000015105"/>
    </source>
</evidence>
<protein>
    <submittedName>
        <fullName evidence="2">Uncharacterized protein</fullName>
    </submittedName>
</protein>